<accession>C9RF00</accession>
<proteinExistence type="predicted"/>
<evidence type="ECO:0000313" key="1">
    <source>
        <dbReference type="EMBL" id="ACX72152.1"/>
    </source>
</evidence>
<dbReference type="RefSeq" id="WP_012819696.1">
    <property type="nucleotide sequence ID" value="NC_013407.1"/>
</dbReference>
<dbReference type="AlphaFoldDB" id="C9RF00"/>
<organism evidence="1 2">
    <name type="scientific">Methanocaldococcus vulcanius (strain ATCC 700851 / DSM 12094 / M7)</name>
    <name type="common">Methanococcus vulcanius</name>
    <dbReference type="NCBI Taxonomy" id="579137"/>
    <lineage>
        <taxon>Archaea</taxon>
        <taxon>Methanobacteriati</taxon>
        <taxon>Methanobacteriota</taxon>
        <taxon>Methanomada group</taxon>
        <taxon>Methanococci</taxon>
        <taxon>Methanococcales</taxon>
        <taxon>Methanocaldococcaceae</taxon>
        <taxon>Methanocaldococcus</taxon>
    </lineage>
</organism>
<keyword evidence="2" id="KW-1185">Reference proteome</keyword>
<dbReference type="Proteomes" id="UP000002063">
    <property type="component" value="Chromosome"/>
</dbReference>
<dbReference type="KEGG" id="mvu:Metvu_0285"/>
<protein>
    <submittedName>
        <fullName evidence="1">Uncharacterized protein</fullName>
    </submittedName>
</protein>
<gene>
    <name evidence="1" type="ordered locus">Metvu_0285</name>
</gene>
<name>C9RF00_METVM</name>
<reference evidence="1" key="1">
    <citation type="submission" date="2009-10" db="EMBL/GenBank/DDBJ databases">
        <title>Complete sequence of chromosome of Methanocaldococcus vulcanius M7.</title>
        <authorList>
            <consortium name="US DOE Joint Genome Institute"/>
            <person name="Lucas S."/>
            <person name="Copeland A."/>
            <person name="Lapidus A."/>
            <person name="Glavina del Rio T."/>
            <person name="Dalin E."/>
            <person name="Tice H."/>
            <person name="Bruce D."/>
            <person name="Goodwin L."/>
            <person name="Pitluck S."/>
            <person name="Lcollab F.I."/>
            <person name="Brettin T."/>
            <person name="Detter J.C."/>
            <person name="Han C."/>
            <person name="Tapia R."/>
            <person name="Kuske C.R."/>
            <person name="Schmutz J."/>
            <person name="Larimer F."/>
            <person name="Land M."/>
            <person name="Hauser L."/>
            <person name="Kyrpides N."/>
            <person name="Ovchinikova G."/>
            <person name="Sieprawska-Lupa M."/>
            <person name="Whitman W.B."/>
            <person name="Woyke T."/>
        </authorList>
    </citation>
    <scope>NUCLEOTIDE SEQUENCE [LARGE SCALE GENOMIC DNA]</scope>
    <source>
        <strain evidence="1">M7</strain>
    </source>
</reference>
<sequence length="57" mass="6298">MLLCVVGLVVCCGCIGDEHHHRHFKRGFVSLGESLKSIKEEFGVVVNNILEAGVWEC</sequence>
<dbReference type="EMBL" id="CP001787">
    <property type="protein sequence ID" value="ACX72152.1"/>
    <property type="molecule type" value="Genomic_DNA"/>
</dbReference>
<dbReference type="HOGENOM" id="CLU_2985745_0_0_2"/>
<dbReference type="GeneID" id="8512614"/>
<dbReference type="STRING" id="579137.Metvu_0285"/>
<evidence type="ECO:0000313" key="2">
    <source>
        <dbReference type="Proteomes" id="UP000002063"/>
    </source>
</evidence>